<keyword evidence="7" id="KW-1185">Reference proteome</keyword>
<dbReference type="SUPFAM" id="SSF46785">
    <property type="entry name" value="Winged helix' DNA-binding domain"/>
    <property type="match status" value="1"/>
</dbReference>
<gene>
    <name evidence="6" type="ORF">BX592_12288</name>
</gene>
<evidence type="ECO:0000256" key="3">
    <source>
        <dbReference type="ARBA" id="ARBA00023163"/>
    </source>
</evidence>
<dbReference type="SUPFAM" id="SSF48008">
    <property type="entry name" value="GntR ligand-binding domain-like"/>
    <property type="match status" value="1"/>
</dbReference>
<dbReference type="SMART" id="SM00895">
    <property type="entry name" value="FCD"/>
    <property type="match status" value="1"/>
</dbReference>
<proteinExistence type="predicted"/>
<comment type="caution">
    <text evidence="6">The sequence shown here is derived from an EMBL/GenBank/DDBJ whole genome shotgun (WGS) entry which is preliminary data.</text>
</comment>
<organism evidence="6 7">
    <name type="scientific">Paraburkholderia rhizosphaerae</name>
    <dbReference type="NCBI Taxonomy" id="480658"/>
    <lineage>
        <taxon>Bacteria</taxon>
        <taxon>Pseudomonadati</taxon>
        <taxon>Pseudomonadota</taxon>
        <taxon>Betaproteobacteria</taxon>
        <taxon>Burkholderiales</taxon>
        <taxon>Burkholderiaceae</taxon>
        <taxon>Paraburkholderia</taxon>
    </lineage>
</organism>
<dbReference type="Pfam" id="PF07729">
    <property type="entry name" value="FCD"/>
    <property type="match status" value="1"/>
</dbReference>
<evidence type="ECO:0000313" key="7">
    <source>
        <dbReference type="Proteomes" id="UP000295509"/>
    </source>
</evidence>
<dbReference type="Gene3D" id="1.10.10.10">
    <property type="entry name" value="Winged helix-like DNA-binding domain superfamily/Winged helix DNA-binding domain"/>
    <property type="match status" value="1"/>
</dbReference>
<dbReference type="PROSITE" id="PS50949">
    <property type="entry name" value="HTH_GNTR"/>
    <property type="match status" value="1"/>
</dbReference>
<dbReference type="PANTHER" id="PTHR43537">
    <property type="entry name" value="TRANSCRIPTIONAL REGULATOR, GNTR FAMILY"/>
    <property type="match status" value="1"/>
</dbReference>
<evidence type="ECO:0000256" key="1">
    <source>
        <dbReference type="ARBA" id="ARBA00023015"/>
    </source>
</evidence>
<protein>
    <submittedName>
        <fullName evidence="6">DNA-binding GntR family transcriptional regulator</fullName>
    </submittedName>
</protein>
<dbReference type="Pfam" id="PF00392">
    <property type="entry name" value="GntR"/>
    <property type="match status" value="1"/>
</dbReference>
<dbReference type="InterPro" id="IPR036390">
    <property type="entry name" value="WH_DNA-bd_sf"/>
</dbReference>
<keyword evidence="2 6" id="KW-0238">DNA-binding</keyword>
<dbReference type="InterPro" id="IPR036388">
    <property type="entry name" value="WH-like_DNA-bd_sf"/>
</dbReference>
<evidence type="ECO:0000313" key="6">
    <source>
        <dbReference type="EMBL" id="TDY42279.1"/>
    </source>
</evidence>
<dbReference type="GO" id="GO:0003677">
    <property type="term" value="F:DNA binding"/>
    <property type="evidence" value="ECO:0007669"/>
    <property type="project" value="UniProtKB-KW"/>
</dbReference>
<evidence type="ECO:0000256" key="2">
    <source>
        <dbReference type="ARBA" id="ARBA00023125"/>
    </source>
</evidence>
<evidence type="ECO:0000259" key="5">
    <source>
        <dbReference type="PROSITE" id="PS50949"/>
    </source>
</evidence>
<dbReference type="InterPro" id="IPR011711">
    <property type="entry name" value="GntR_C"/>
</dbReference>
<sequence>MQQPVKTVYQNGVPIRRDGASYAPKVGVTRCVRDARFTVSSRRPDIASSFLYASAARFVSLTYLPGIQVANCRVHLLVDARWCATIPVLLPLSFMKPVSRADVAYLSLRQAIVEQALVPGTKLPEDALAAHFSVSRTLIRAALARLANEGLIDTGNKRTATVARPSREEAKAVFDVRRCLEVEVVRLVALNWQPHFAALLDEHVRAEEATLGAGSAKLELRIASEFHLLLAQLTGNPLMERYVSEVVSRCSLILAVHGHEPSQECGMREHRTLIDALRKRDASRAQQLMREHLEALEARSLVDPPDEERHDVVEILGRYSTAFSPPDKPAPSARAASSNPRATAAANRARSK</sequence>
<dbReference type="Proteomes" id="UP000295509">
    <property type="component" value="Unassembled WGS sequence"/>
</dbReference>
<feature type="compositionally biased region" description="Low complexity" evidence="4">
    <location>
        <begin position="330"/>
        <end position="352"/>
    </location>
</feature>
<accession>A0A4R8LJ59</accession>
<evidence type="ECO:0000256" key="4">
    <source>
        <dbReference type="SAM" id="MobiDB-lite"/>
    </source>
</evidence>
<dbReference type="InterPro" id="IPR008920">
    <property type="entry name" value="TF_FadR/GntR_C"/>
</dbReference>
<feature type="region of interest" description="Disordered" evidence="4">
    <location>
        <begin position="320"/>
        <end position="352"/>
    </location>
</feature>
<dbReference type="Gene3D" id="1.20.120.530">
    <property type="entry name" value="GntR ligand-binding domain-like"/>
    <property type="match status" value="1"/>
</dbReference>
<dbReference type="EMBL" id="SORE01000022">
    <property type="protein sequence ID" value="TDY42279.1"/>
    <property type="molecule type" value="Genomic_DNA"/>
</dbReference>
<feature type="domain" description="HTH gntR-type" evidence="5">
    <location>
        <begin position="98"/>
        <end position="165"/>
    </location>
</feature>
<dbReference type="PANTHER" id="PTHR43537:SF53">
    <property type="entry name" value="HTH-TYPE TRANSCRIPTIONAL REPRESSOR NANR"/>
    <property type="match status" value="1"/>
</dbReference>
<keyword evidence="1" id="KW-0805">Transcription regulation</keyword>
<dbReference type="AlphaFoldDB" id="A0A4R8LJ59"/>
<dbReference type="SMART" id="SM00345">
    <property type="entry name" value="HTH_GNTR"/>
    <property type="match status" value="1"/>
</dbReference>
<dbReference type="GO" id="GO:0003700">
    <property type="term" value="F:DNA-binding transcription factor activity"/>
    <property type="evidence" value="ECO:0007669"/>
    <property type="project" value="InterPro"/>
</dbReference>
<name>A0A4R8LJ59_9BURK</name>
<reference evidence="6 7" key="1">
    <citation type="submission" date="2019-03" db="EMBL/GenBank/DDBJ databases">
        <title>Genomic Encyclopedia of Type Strains, Phase III (KMG-III): the genomes of soil and plant-associated and newly described type strains.</title>
        <authorList>
            <person name="Whitman W."/>
        </authorList>
    </citation>
    <scope>NUCLEOTIDE SEQUENCE [LARGE SCALE GENOMIC DNA]</scope>
    <source>
        <strain evidence="6 7">LMG 29544</strain>
    </source>
</reference>
<keyword evidence="3" id="KW-0804">Transcription</keyword>
<dbReference type="InterPro" id="IPR000524">
    <property type="entry name" value="Tscrpt_reg_HTH_GntR"/>
</dbReference>